<keyword evidence="1" id="KW-0472">Membrane</keyword>
<sequence>MLENNNHNNTRAITIIFHTFNIEATIGSIIIKGHKYADRIIVIDNGSIDSTVEIAELAGAEIYQHPMKNGERRVNDLKIASQKDAKIIVMMSTDEEPDIIPEIIEPIRNEGYDIVVNSKEKTNISYSRLHVHLNKRDEKKVCIGFSTKCLNSIVLKDLNGSTTKDIIYQAEKNNLKIKYIGQDDQSSFHQFKGYNISVVVPAYNEELLIEETLKGIPDYVKRIYVIDDCSNDRTPEILMGITDKRIVAVCHKTNKGVGAAIVTGYKLALEDGMDIVAVMAGDNQMDPNQLPRLVIPIIEGRADYTKGNRLISKDFRKGMSRWRFLGNAMLTIITKIGSGYWHIMDPQNGYTAISRQALEVLNLDEIFPYYGYCNDMLIKLNAFGIRVEDVVMPARYGCEKSKIKYINYIMKVAPMNFRGFLWRLKTKYVVLDFHPLVFFYIAGIVLVPSGVFFGFWIFMQKWRQIPVSQNFPLLSAFITLMGIQFLLFAMHFDMQADKSRSGNVGFLK</sequence>
<keyword evidence="1" id="KW-0812">Transmembrane</keyword>
<dbReference type="PANTHER" id="PTHR48090">
    <property type="entry name" value="UNDECAPRENYL-PHOSPHATE 4-DEOXY-4-FORMAMIDO-L-ARABINOSE TRANSFERASE-RELATED"/>
    <property type="match status" value="1"/>
</dbReference>
<keyword evidence="3" id="KW-0328">Glycosyltransferase</keyword>
<organism evidence="3 4">
    <name type="scientific">Candidatus Methanoperedens nitratireducens</name>
    <dbReference type="NCBI Taxonomy" id="1392998"/>
    <lineage>
        <taxon>Archaea</taxon>
        <taxon>Methanobacteriati</taxon>
        <taxon>Methanobacteriota</taxon>
        <taxon>Stenosarchaea group</taxon>
        <taxon>Methanomicrobia</taxon>
        <taxon>Methanosarcinales</taxon>
        <taxon>ANME-2 cluster</taxon>
        <taxon>Candidatus Methanoperedentaceae</taxon>
        <taxon>Candidatus Methanoperedens</taxon>
    </lineage>
</organism>
<accession>A0A0P8A5X6</accession>
<feature type="domain" description="Glycosyltransferase 2-like" evidence="2">
    <location>
        <begin position="197"/>
        <end position="359"/>
    </location>
</feature>
<proteinExistence type="predicted"/>
<dbReference type="AlphaFoldDB" id="A0A0P8A5X6"/>
<dbReference type="InterPro" id="IPR001173">
    <property type="entry name" value="Glyco_trans_2-like"/>
</dbReference>
<evidence type="ECO:0000313" key="3">
    <source>
        <dbReference type="EMBL" id="KPQ43543.1"/>
    </source>
</evidence>
<dbReference type="Proteomes" id="UP000050360">
    <property type="component" value="Unassembled WGS sequence"/>
</dbReference>
<dbReference type="InterPro" id="IPR050256">
    <property type="entry name" value="Glycosyltransferase_2"/>
</dbReference>
<dbReference type="PANTHER" id="PTHR48090:SF7">
    <property type="entry name" value="RFBJ PROTEIN"/>
    <property type="match status" value="1"/>
</dbReference>
<keyword evidence="1" id="KW-1133">Transmembrane helix</keyword>
<name>A0A0P8A5X6_9EURY</name>
<dbReference type="PATRIC" id="fig|1719120.3.peg.2102"/>
<dbReference type="CDD" id="cd04179">
    <property type="entry name" value="DPM_DPG-synthase_like"/>
    <property type="match status" value="1"/>
</dbReference>
<dbReference type="Gene3D" id="3.90.550.10">
    <property type="entry name" value="Spore Coat Polysaccharide Biosynthesis Protein SpsA, Chain A"/>
    <property type="match status" value="2"/>
</dbReference>
<keyword evidence="3" id="KW-0808">Transferase</keyword>
<feature type="domain" description="Glycosyltransferase 2-like" evidence="2">
    <location>
        <begin position="22"/>
        <end position="132"/>
    </location>
</feature>
<gene>
    <name evidence="3" type="ORF">MPEBLZ_01926</name>
</gene>
<dbReference type="GO" id="GO:0016757">
    <property type="term" value="F:glycosyltransferase activity"/>
    <property type="evidence" value="ECO:0007669"/>
    <property type="project" value="UniProtKB-KW"/>
</dbReference>
<protein>
    <submittedName>
        <fullName evidence="3">Dolichyl-phosphate beta-D-mannosyltransferase</fullName>
    </submittedName>
</protein>
<feature type="transmembrane region" description="Helical" evidence="1">
    <location>
        <begin position="471"/>
        <end position="492"/>
    </location>
</feature>
<comment type="caution">
    <text evidence="3">The sequence shown here is derived from an EMBL/GenBank/DDBJ whole genome shotgun (WGS) entry which is preliminary data.</text>
</comment>
<dbReference type="InterPro" id="IPR029044">
    <property type="entry name" value="Nucleotide-diphossugar_trans"/>
</dbReference>
<evidence type="ECO:0000259" key="2">
    <source>
        <dbReference type="Pfam" id="PF00535"/>
    </source>
</evidence>
<feature type="transmembrane region" description="Helical" evidence="1">
    <location>
        <begin position="324"/>
        <end position="343"/>
    </location>
</feature>
<evidence type="ECO:0000313" key="4">
    <source>
        <dbReference type="Proteomes" id="UP000050360"/>
    </source>
</evidence>
<feature type="transmembrane region" description="Helical" evidence="1">
    <location>
        <begin position="437"/>
        <end position="459"/>
    </location>
</feature>
<dbReference type="FunFam" id="3.90.550.10:FF:000123">
    <property type="entry name" value="Cell wall biosynthesis glycosyltransferase"/>
    <property type="match status" value="1"/>
</dbReference>
<dbReference type="EMBL" id="LKCM01000139">
    <property type="protein sequence ID" value="KPQ43543.1"/>
    <property type="molecule type" value="Genomic_DNA"/>
</dbReference>
<reference evidence="3 4" key="1">
    <citation type="submission" date="2015-09" db="EMBL/GenBank/DDBJ databases">
        <title>A metagenomics-based metabolic model of nitrate-dependent anaerobic oxidation of methane by Methanoperedens-like archaea.</title>
        <authorList>
            <person name="Arshad A."/>
            <person name="Speth D.R."/>
            <person name="De Graaf R.M."/>
            <person name="Op Den Camp H.J."/>
            <person name="Jetten M.S."/>
            <person name="Welte C.U."/>
        </authorList>
    </citation>
    <scope>NUCLEOTIDE SEQUENCE [LARGE SCALE GENOMIC DNA]</scope>
</reference>
<evidence type="ECO:0000256" key="1">
    <source>
        <dbReference type="SAM" id="Phobius"/>
    </source>
</evidence>
<dbReference type="SUPFAM" id="SSF53448">
    <property type="entry name" value="Nucleotide-diphospho-sugar transferases"/>
    <property type="match status" value="2"/>
</dbReference>
<dbReference type="Pfam" id="PF00535">
    <property type="entry name" value="Glycos_transf_2"/>
    <property type="match status" value="2"/>
</dbReference>